<gene>
    <name evidence="2" type="ORF">GOMPHAMPRED_007978</name>
</gene>
<reference evidence="2" key="1">
    <citation type="submission" date="2021-03" db="EMBL/GenBank/DDBJ databases">
        <authorList>
            <person name="Tagirdzhanova G."/>
        </authorList>
    </citation>
    <scope>NUCLEOTIDE SEQUENCE</scope>
</reference>
<feature type="chain" id="PRO_5034551715" description="Secreted protein" evidence="1">
    <location>
        <begin position="18"/>
        <end position="92"/>
    </location>
</feature>
<organism evidence="2 3">
    <name type="scientific">Gomphillus americanus</name>
    <dbReference type="NCBI Taxonomy" id="1940652"/>
    <lineage>
        <taxon>Eukaryota</taxon>
        <taxon>Fungi</taxon>
        <taxon>Dikarya</taxon>
        <taxon>Ascomycota</taxon>
        <taxon>Pezizomycotina</taxon>
        <taxon>Lecanoromycetes</taxon>
        <taxon>OSLEUM clade</taxon>
        <taxon>Ostropomycetidae</taxon>
        <taxon>Ostropales</taxon>
        <taxon>Graphidaceae</taxon>
        <taxon>Gomphilloideae</taxon>
        <taxon>Gomphillus</taxon>
    </lineage>
</organism>
<feature type="signal peptide" evidence="1">
    <location>
        <begin position="1"/>
        <end position="17"/>
    </location>
</feature>
<name>A0A8H3IHA4_9LECA</name>
<sequence length="92" mass="9391">MKTSFLCIVLSCTTVLSLPLLQDGSADVISKRQEDPVTGVVDATKGLVPALSELLGGGSRRSVEKRQDPVTGVVDATKGLVPALSELLGGGA</sequence>
<proteinExistence type="predicted"/>
<comment type="caution">
    <text evidence="2">The sequence shown here is derived from an EMBL/GenBank/DDBJ whole genome shotgun (WGS) entry which is preliminary data.</text>
</comment>
<dbReference type="EMBL" id="CAJPDQ010000008">
    <property type="protein sequence ID" value="CAF9913614.1"/>
    <property type="molecule type" value="Genomic_DNA"/>
</dbReference>
<evidence type="ECO:0000313" key="2">
    <source>
        <dbReference type="EMBL" id="CAF9913614.1"/>
    </source>
</evidence>
<evidence type="ECO:0000313" key="3">
    <source>
        <dbReference type="Proteomes" id="UP000664169"/>
    </source>
</evidence>
<dbReference type="AlphaFoldDB" id="A0A8H3IHA4"/>
<evidence type="ECO:0008006" key="4">
    <source>
        <dbReference type="Google" id="ProtNLM"/>
    </source>
</evidence>
<dbReference type="Proteomes" id="UP000664169">
    <property type="component" value="Unassembled WGS sequence"/>
</dbReference>
<keyword evidence="1" id="KW-0732">Signal</keyword>
<protein>
    <recommendedName>
        <fullName evidence="4">Secreted protein</fullName>
    </recommendedName>
</protein>
<evidence type="ECO:0000256" key="1">
    <source>
        <dbReference type="SAM" id="SignalP"/>
    </source>
</evidence>
<accession>A0A8H3IHA4</accession>
<keyword evidence="3" id="KW-1185">Reference proteome</keyword>